<feature type="signal peptide" evidence="1">
    <location>
        <begin position="1"/>
        <end position="23"/>
    </location>
</feature>
<proteinExistence type="predicted"/>
<protein>
    <submittedName>
        <fullName evidence="2">Uncharacterized protein</fullName>
    </submittedName>
</protein>
<evidence type="ECO:0000256" key="1">
    <source>
        <dbReference type="SAM" id="SignalP"/>
    </source>
</evidence>
<reference evidence="3" key="1">
    <citation type="submission" date="2016-10" db="EMBL/GenBank/DDBJ databases">
        <authorList>
            <person name="Varghese N."/>
            <person name="Submissions S."/>
        </authorList>
    </citation>
    <scope>NUCLEOTIDE SEQUENCE [LARGE SCALE GENOMIC DNA]</scope>
    <source>
        <strain evidence="3">CGMCC 1.6489</strain>
    </source>
</reference>
<keyword evidence="3" id="KW-1185">Reference proteome</keyword>
<feature type="chain" id="PRO_5011452286" evidence="1">
    <location>
        <begin position="24"/>
        <end position="79"/>
    </location>
</feature>
<dbReference type="RefSeq" id="WP_177186108.1">
    <property type="nucleotide sequence ID" value="NZ_FOHZ01000038.1"/>
</dbReference>
<dbReference type="Proteomes" id="UP000198762">
    <property type="component" value="Unassembled WGS sequence"/>
</dbReference>
<organism evidence="2 3">
    <name type="scientific">Marinobacter segnicrescens</name>
    <dbReference type="NCBI Taxonomy" id="430453"/>
    <lineage>
        <taxon>Bacteria</taxon>
        <taxon>Pseudomonadati</taxon>
        <taxon>Pseudomonadota</taxon>
        <taxon>Gammaproteobacteria</taxon>
        <taxon>Pseudomonadales</taxon>
        <taxon>Marinobacteraceae</taxon>
        <taxon>Marinobacter</taxon>
    </lineage>
</organism>
<gene>
    <name evidence="2" type="ORF">SAMN04487962_1383</name>
</gene>
<dbReference type="EMBL" id="FOHZ01000038">
    <property type="protein sequence ID" value="SET89173.1"/>
    <property type="molecule type" value="Genomic_DNA"/>
</dbReference>
<keyword evidence="1" id="KW-0732">Signal</keyword>
<evidence type="ECO:0000313" key="3">
    <source>
        <dbReference type="Proteomes" id="UP000198762"/>
    </source>
</evidence>
<sequence length="79" mass="8437">MSKIFKSISAPLAIALVATPALAAEPVGRASPTVEDLKVEINQLTAEVEELKKGDSPFTVNGYYRLQATSESLDRSLST</sequence>
<evidence type="ECO:0000313" key="2">
    <source>
        <dbReference type="EMBL" id="SET89173.1"/>
    </source>
</evidence>
<name>A0A1I0HYJ3_9GAMM</name>
<accession>A0A1I0HYJ3</accession>
<dbReference type="AlphaFoldDB" id="A0A1I0HYJ3"/>